<gene>
    <name evidence="1" type="ORF">ACFO3I_10955</name>
</gene>
<accession>A0ABV9JMU8</accession>
<protein>
    <submittedName>
        <fullName evidence="1">Uncharacterized protein</fullName>
    </submittedName>
</protein>
<dbReference type="Proteomes" id="UP001595962">
    <property type="component" value="Unassembled WGS sequence"/>
</dbReference>
<sequence length="47" mass="5313">MQKATPVQLSIKAFADFAEVSLFESRNFSPLAIVNPANHYKTEILFK</sequence>
<evidence type="ECO:0000313" key="1">
    <source>
        <dbReference type="EMBL" id="MFC4655531.1"/>
    </source>
</evidence>
<comment type="caution">
    <text evidence="1">The sequence shown here is derived from an EMBL/GenBank/DDBJ whole genome shotgun (WGS) entry which is preliminary data.</text>
</comment>
<name>A0ABV9JMU8_9GAMM</name>
<evidence type="ECO:0000313" key="2">
    <source>
        <dbReference type="Proteomes" id="UP001595962"/>
    </source>
</evidence>
<dbReference type="RefSeq" id="WP_377334026.1">
    <property type="nucleotide sequence ID" value="NZ_JBHSGB010000010.1"/>
</dbReference>
<dbReference type="EMBL" id="JBHSGB010000010">
    <property type="protein sequence ID" value="MFC4655531.1"/>
    <property type="molecule type" value="Genomic_DNA"/>
</dbReference>
<reference evidence="2" key="1">
    <citation type="journal article" date="2019" name="Int. J. Syst. Evol. Microbiol.">
        <title>The Global Catalogue of Microorganisms (GCM) 10K type strain sequencing project: providing services to taxonomists for standard genome sequencing and annotation.</title>
        <authorList>
            <consortium name="The Broad Institute Genomics Platform"/>
            <consortium name="The Broad Institute Genome Sequencing Center for Infectious Disease"/>
            <person name="Wu L."/>
            <person name="Ma J."/>
        </authorList>
    </citation>
    <scope>NUCLEOTIDE SEQUENCE [LARGE SCALE GENOMIC DNA]</scope>
    <source>
        <strain evidence="2">DT28</strain>
    </source>
</reference>
<proteinExistence type="predicted"/>
<keyword evidence="2" id="KW-1185">Reference proteome</keyword>
<organism evidence="1 2">
    <name type="scientific">Rheinheimera marina</name>
    <dbReference type="NCBI Taxonomy" id="1774958"/>
    <lineage>
        <taxon>Bacteria</taxon>
        <taxon>Pseudomonadati</taxon>
        <taxon>Pseudomonadota</taxon>
        <taxon>Gammaproteobacteria</taxon>
        <taxon>Chromatiales</taxon>
        <taxon>Chromatiaceae</taxon>
        <taxon>Rheinheimera</taxon>
    </lineage>
</organism>